<dbReference type="SMART" id="SM00906">
    <property type="entry name" value="Fungal_trans"/>
    <property type="match status" value="1"/>
</dbReference>
<reference evidence="10 11" key="1">
    <citation type="journal article" date="2011" name="Proc. Natl. Acad. Sci. U.S.A.">
        <title>Evolutionary erosion of yeast sex chromosomes by mating-type switching accidents.</title>
        <authorList>
            <person name="Gordon J.L."/>
            <person name="Armisen D."/>
            <person name="Proux-Wera E."/>
            <person name="Oheigeartaigh S.S."/>
            <person name="Byrne K.P."/>
            <person name="Wolfe K.H."/>
        </authorList>
    </citation>
    <scope>NUCLEOTIDE SEQUENCE [LARGE SCALE GENOMIC DNA]</scope>
    <source>
        <strain evidence="11">ATCC 76901 / BCRC 22586 / CBS 4309 / NBRC 1992 / NRRL Y-12630</strain>
    </source>
</reference>
<feature type="domain" description="Zn(2)-C6 fungal-type" evidence="9">
    <location>
        <begin position="40"/>
        <end position="70"/>
    </location>
</feature>
<dbReference type="GO" id="GO:0000981">
    <property type="term" value="F:DNA-binding transcription factor activity, RNA polymerase II-specific"/>
    <property type="evidence" value="ECO:0007669"/>
    <property type="project" value="EnsemblFungi"/>
</dbReference>
<dbReference type="GO" id="GO:0008270">
    <property type="term" value="F:zinc ion binding"/>
    <property type="evidence" value="ECO:0007669"/>
    <property type="project" value="EnsemblFungi"/>
</dbReference>
<dbReference type="Gene3D" id="4.10.240.10">
    <property type="entry name" value="Zn(2)-C6 fungal-type DNA-binding domain"/>
    <property type="match status" value="1"/>
</dbReference>
<dbReference type="OMA" id="ISACNRC"/>
<reference key="2">
    <citation type="submission" date="2011-08" db="EMBL/GenBank/DDBJ databases">
        <title>Genome sequence of Naumovozyma castellii.</title>
        <authorList>
            <person name="Gordon J.L."/>
            <person name="Armisen D."/>
            <person name="Proux-Wera E."/>
            <person name="OhEigeartaigh S.S."/>
            <person name="Byrne K.P."/>
            <person name="Wolfe K.H."/>
        </authorList>
    </citation>
    <scope>NUCLEOTIDE SEQUENCE</scope>
    <source>
        <strain>Type strain:CBS 4309</strain>
    </source>
</reference>
<proteinExistence type="predicted"/>
<dbReference type="InParanoid" id="G0VE44"/>
<dbReference type="InterPro" id="IPR001138">
    <property type="entry name" value="Zn2Cys6_DnaBD"/>
</dbReference>
<keyword evidence="6" id="KW-0804">Transcription</keyword>
<dbReference type="CDD" id="cd14723">
    <property type="entry name" value="ZIP_Ppr1"/>
    <property type="match status" value="1"/>
</dbReference>
<dbReference type="OrthoDB" id="2399539at2759"/>
<evidence type="ECO:0000256" key="4">
    <source>
        <dbReference type="ARBA" id="ARBA00023015"/>
    </source>
</evidence>
<sequence length="890" mass="101379">MRKQNTITDGKSMRKKDDGNSLKNGSPSSSTFNTSKSKSACKRCRSKKIKCDQKFPSCDRCAHLKVPCVSVDPATGQDVPRSYVFYLEDRLRAMMQRLKDLGEDPIQVRGNVPATSEDDPYEEELRDRDGILQQYLIEKVKMFQSNKTDSVGKASISPDLNISEAICPTNLDMKLRTGEKMLGQPSPSELNESNKNITALATMKTRSSNSFMGDSSGVSFAKLVFTVVNFKPDHSFENESDEGIQFKTPNMYTLYENTPRFDPVELPPRDFAVELIQRYFIDTNSQLSIFHREFFLKKYFEPIYGPWDPAVSLASDSTGINSNFQLPSNVFIATDDWEGNSDSPWYDTLRYLKDTKKVKDIKVPERFKIPYFFLNIVFAIGHATRVLLSKIELVVTFKRRALQYTNALFATSDRLEALAGMLLLAVYSLMRPNVPGVWYTMGSVLRLTVDLGLHTEKLNHNFDAFTVEIRRRLFWAAYSLDRQICSYFGRPFGIPEENITTRFPSELDDSFITPNRNVSDYSDIMNTTASPKIIAMAMYKVRKIQAKIVHILYSPNAELPRNFTDMESWRNATLKELGNWKVNEVPKSFKAMNCEFNMFFFTLNYFYSESILFGLSPKCPTLSGHAFRVVSEGTKGTIDVFSDLCKKQKLSFTWVAVHNIFMNGMTYPYVVFYSRDDVRDDKKTVEEYTGKVLMALKNLIGMCDSARSCYNSYKVLSAAVIKLKFGSRADQLDKGTCTVNTSNEPYKDEEVKETFHSFPKEVAIPAFPNHRNVDMDSQASFEKTLNLPLDQFFTELEKVTSIPERTKPFSNHNASNFAQGSQFQSNEVTDGNVMGTDNESLRDILFQVTSEPMWDELFMQKGDTDMGLTQHINPTLPTQSGKNDFVDGLF</sequence>
<protein>
    <recommendedName>
        <fullName evidence="9">Zn(2)-C6 fungal-type domain-containing protein</fullName>
    </recommendedName>
</protein>
<dbReference type="InterPro" id="IPR046347">
    <property type="entry name" value="bZIP_sf"/>
</dbReference>
<dbReference type="SUPFAM" id="SSF57959">
    <property type="entry name" value="Leucine zipper domain"/>
    <property type="match status" value="1"/>
</dbReference>
<dbReference type="InterPro" id="IPR036864">
    <property type="entry name" value="Zn2-C6_fun-type_DNA-bd_sf"/>
</dbReference>
<feature type="compositionally biased region" description="Low complexity" evidence="8">
    <location>
        <begin position="26"/>
        <end position="37"/>
    </location>
</feature>
<evidence type="ECO:0000259" key="9">
    <source>
        <dbReference type="PROSITE" id="PS50048"/>
    </source>
</evidence>
<keyword evidence="11" id="KW-1185">Reference proteome</keyword>
<keyword evidence="5" id="KW-0238">DNA-binding</keyword>
<dbReference type="EMBL" id="HE576755">
    <property type="protein sequence ID" value="CCC69835.1"/>
    <property type="molecule type" value="Genomic_DNA"/>
</dbReference>
<dbReference type="STRING" id="1064592.G0VE44"/>
<dbReference type="GeneID" id="96903441"/>
<dbReference type="PROSITE" id="PS00463">
    <property type="entry name" value="ZN2_CY6_FUNGAL_1"/>
    <property type="match status" value="1"/>
</dbReference>
<dbReference type="GO" id="GO:0005634">
    <property type="term" value="C:nucleus"/>
    <property type="evidence" value="ECO:0007669"/>
    <property type="project" value="UniProtKB-SubCell"/>
</dbReference>
<evidence type="ECO:0000313" key="10">
    <source>
        <dbReference type="EMBL" id="CCC69835.1"/>
    </source>
</evidence>
<dbReference type="GO" id="GO:1900399">
    <property type="term" value="P:positive regulation of pyrimidine nucleotide biosynthetic process"/>
    <property type="evidence" value="ECO:0007669"/>
    <property type="project" value="EnsemblFungi"/>
</dbReference>
<dbReference type="Pfam" id="PF00172">
    <property type="entry name" value="Zn_clus"/>
    <property type="match status" value="1"/>
</dbReference>
<evidence type="ECO:0000256" key="2">
    <source>
        <dbReference type="ARBA" id="ARBA00022723"/>
    </source>
</evidence>
<evidence type="ECO:0000256" key="8">
    <source>
        <dbReference type="SAM" id="MobiDB-lite"/>
    </source>
</evidence>
<organism evidence="10 11">
    <name type="scientific">Naumovozyma castellii</name>
    <name type="common">Yeast</name>
    <name type="synonym">Saccharomyces castellii</name>
    <dbReference type="NCBI Taxonomy" id="27288"/>
    <lineage>
        <taxon>Eukaryota</taxon>
        <taxon>Fungi</taxon>
        <taxon>Dikarya</taxon>
        <taxon>Ascomycota</taxon>
        <taxon>Saccharomycotina</taxon>
        <taxon>Saccharomycetes</taxon>
        <taxon>Saccharomycetales</taxon>
        <taxon>Saccharomycetaceae</taxon>
        <taxon>Naumovozyma</taxon>
    </lineage>
</organism>
<dbReference type="Proteomes" id="UP000001640">
    <property type="component" value="Chromosome 4"/>
</dbReference>
<gene>
    <name evidence="10" type="primary">NCAS0D02540</name>
    <name evidence="10" type="ordered locus">NCAS_0D02540</name>
</gene>
<dbReference type="SMART" id="SM00066">
    <property type="entry name" value="GAL4"/>
    <property type="match status" value="1"/>
</dbReference>
<dbReference type="KEGG" id="ncs:NCAS_0D02540"/>
<dbReference type="HOGENOM" id="CLU_004517_1_1_1"/>
<dbReference type="GO" id="GO:0006351">
    <property type="term" value="P:DNA-templated transcription"/>
    <property type="evidence" value="ECO:0007669"/>
    <property type="project" value="InterPro"/>
</dbReference>
<dbReference type="FunCoup" id="G0VE44">
    <property type="interactions" value="223"/>
</dbReference>
<dbReference type="PANTHER" id="PTHR47782:SF1">
    <property type="entry name" value="PYRIMIDINE PATHWAY REGULATORY PROTEIN 1"/>
    <property type="match status" value="1"/>
</dbReference>
<feature type="compositionally biased region" description="Basic and acidic residues" evidence="8">
    <location>
        <begin position="11"/>
        <end position="20"/>
    </location>
</feature>
<feature type="region of interest" description="Disordered" evidence="8">
    <location>
        <begin position="1"/>
        <end position="37"/>
    </location>
</feature>
<dbReference type="CDD" id="cd00067">
    <property type="entry name" value="GAL4"/>
    <property type="match status" value="1"/>
</dbReference>
<comment type="subcellular location">
    <subcellularLocation>
        <location evidence="1">Nucleus</location>
    </subcellularLocation>
</comment>
<dbReference type="SUPFAM" id="SSF57701">
    <property type="entry name" value="Zn2/Cys6 DNA-binding domain"/>
    <property type="match status" value="1"/>
</dbReference>
<keyword evidence="4" id="KW-0805">Transcription regulation</keyword>
<evidence type="ECO:0000256" key="6">
    <source>
        <dbReference type="ARBA" id="ARBA00023163"/>
    </source>
</evidence>
<evidence type="ECO:0000313" key="11">
    <source>
        <dbReference type="Proteomes" id="UP000001640"/>
    </source>
</evidence>
<dbReference type="PROSITE" id="PS50048">
    <property type="entry name" value="ZN2_CY6_FUNGAL_2"/>
    <property type="match status" value="1"/>
</dbReference>
<keyword evidence="7" id="KW-0539">Nucleus</keyword>
<dbReference type="GO" id="GO:0043565">
    <property type="term" value="F:sequence-specific DNA binding"/>
    <property type="evidence" value="ECO:0007669"/>
    <property type="project" value="EnsemblFungi"/>
</dbReference>
<dbReference type="InterPro" id="IPR052202">
    <property type="entry name" value="Yeast_MetPath_Reg"/>
</dbReference>
<keyword evidence="2" id="KW-0479">Metal-binding</keyword>
<dbReference type="eggNOG" id="ENOG502QR1M">
    <property type="taxonomic scope" value="Eukaryota"/>
</dbReference>
<name>G0VE44_NAUCA</name>
<evidence type="ECO:0000256" key="5">
    <source>
        <dbReference type="ARBA" id="ARBA00023125"/>
    </source>
</evidence>
<keyword evidence="3" id="KW-0862">Zinc</keyword>
<accession>G0VE44</accession>
<dbReference type="GO" id="GO:0045944">
    <property type="term" value="P:positive regulation of transcription by RNA polymerase II"/>
    <property type="evidence" value="ECO:0007669"/>
    <property type="project" value="EnsemblFungi"/>
</dbReference>
<dbReference type="InterPro" id="IPR007219">
    <property type="entry name" value="XnlR_reg_dom"/>
</dbReference>
<dbReference type="AlphaFoldDB" id="G0VE44"/>
<evidence type="ECO:0000256" key="3">
    <source>
        <dbReference type="ARBA" id="ARBA00022833"/>
    </source>
</evidence>
<evidence type="ECO:0000256" key="1">
    <source>
        <dbReference type="ARBA" id="ARBA00004123"/>
    </source>
</evidence>
<dbReference type="RefSeq" id="XP_003676196.1">
    <property type="nucleotide sequence ID" value="XM_003676148.1"/>
</dbReference>
<dbReference type="Pfam" id="PF04082">
    <property type="entry name" value="Fungal_trans"/>
    <property type="match status" value="1"/>
</dbReference>
<dbReference type="CDD" id="cd12148">
    <property type="entry name" value="fungal_TF_MHR"/>
    <property type="match status" value="1"/>
</dbReference>
<evidence type="ECO:0000256" key="7">
    <source>
        <dbReference type="ARBA" id="ARBA00023242"/>
    </source>
</evidence>
<dbReference type="PANTHER" id="PTHR47782">
    <property type="entry name" value="ZN(II)2CYS6 TRANSCRIPTION FACTOR (EUROFUNG)-RELATED"/>
    <property type="match status" value="1"/>
</dbReference>